<accession>A0ABM8XTM7</accession>
<evidence type="ECO:0000256" key="1">
    <source>
        <dbReference type="SAM" id="MobiDB-lite"/>
    </source>
</evidence>
<keyword evidence="3" id="KW-1185">Reference proteome</keyword>
<evidence type="ECO:0000313" key="2">
    <source>
        <dbReference type="EMBL" id="CAG9183693.1"/>
    </source>
</evidence>
<comment type="caution">
    <text evidence="2">The sequence shown here is derived from an EMBL/GenBank/DDBJ whole genome shotgun (WGS) entry which is preliminary data.</text>
</comment>
<feature type="compositionally biased region" description="Low complexity" evidence="1">
    <location>
        <begin position="192"/>
        <end position="240"/>
    </location>
</feature>
<dbReference type="Proteomes" id="UP000706525">
    <property type="component" value="Unassembled WGS sequence"/>
</dbReference>
<dbReference type="RefSeq" id="WP_223993976.1">
    <property type="nucleotide sequence ID" value="NZ_CAJZAG010000012.1"/>
</dbReference>
<gene>
    <name evidence="2" type="ORF">LMG32289_05393</name>
</gene>
<organism evidence="2 3">
    <name type="scientific">Cupriavidus pampae</name>
    <dbReference type="NCBI Taxonomy" id="659251"/>
    <lineage>
        <taxon>Bacteria</taxon>
        <taxon>Pseudomonadati</taxon>
        <taxon>Pseudomonadota</taxon>
        <taxon>Betaproteobacteria</taxon>
        <taxon>Burkholderiales</taxon>
        <taxon>Burkholderiaceae</taxon>
        <taxon>Cupriavidus</taxon>
    </lineage>
</organism>
<protein>
    <submittedName>
        <fullName evidence="2">Uncharacterized protein</fullName>
    </submittedName>
</protein>
<feature type="region of interest" description="Disordered" evidence="1">
    <location>
        <begin position="1"/>
        <end position="34"/>
    </location>
</feature>
<dbReference type="EMBL" id="CAJZAG010000012">
    <property type="protein sequence ID" value="CAG9183693.1"/>
    <property type="molecule type" value="Genomic_DNA"/>
</dbReference>
<feature type="region of interest" description="Disordered" evidence="1">
    <location>
        <begin position="67"/>
        <end position="108"/>
    </location>
</feature>
<proteinExistence type="predicted"/>
<feature type="region of interest" description="Disordered" evidence="1">
    <location>
        <begin position="169"/>
        <end position="240"/>
    </location>
</feature>
<name>A0ABM8XTM7_9BURK</name>
<reference evidence="2 3" key="1">
    <citation type="submission" date="2021-08" db="EMBL/GenBank/DDBJ databases">
        <authorList>
            <person name="Peeters C."/>
        </authorList>
    </citation>
    <scope>NUCLEOTIDE SEQUENCE [LARGE SCALE GENOMIC DNA]</scope>
    <source>
        <strain evidence="2 3">LMG 32289</strain>
    </source>
</reference>
<evidence type="ECO:0000313" key="3">
    <source>
        <dbReference type="Proteomes" id="UP000706525"/>
    </source>
</evidence>
<sequence>MAKKLTLGSLKSADNDQPLADPSLAGDDVDTPDTDVLADVHSAADLLDVIPAAALEAAAQADEPVAVVAPEGAPAEPAAADVQAPVTPEEESAATQAATPATDGPTADPLASIQSIADLANLCKMSKEEIAPEAVQLGTATPKGVALLDSVPQVSSESTLDEKLAATQRALSGQNAAPPRGKRLKISLNGGAPVPSAAASTPAQPQADADDTQTPATPEHAGKGAARGQGQPPQQMVAAGSSAGAGVADLVGRGLAMPFLALSSAARHLKRTHAQMGLDAAPATQVPVPAGEAMSIGEASALYTSGKFISQYKLDRIDAACKDVVDAADKLRATEDFTVWEDQMQSFAHEHGMPVQTIMQNLATDPDLRPLKEGMDQLWEKHPTLVGAYQEACDNFDARVKSVTKDYPNSTDESRERVSKAITKVVDETINLPGFGEDRGVYLRTIAERVREQLKQMMQLVERLLSKVGLSTGSELTP</sequence>